<evidence type="ECO:0000313" key="15">
    <source>
        <dbReference type="RefSeq" id="XP_028968951.1"/>
    </source>
</evidence>
<comment type="similarity">
    <text evidence="2 10">Belongs to the glycosyl hydrolase 27 family.</text>
</comment>
<dbReference type="RefSeq" id="XP_028968951.1">
    <property type="nucleotide sequence ID" value="XM_029113118.1"/>
</dbReference>
<feature type="signal peptide" evidence="12">
    <location>
        <begin position="1"/>
        <end position="26"/>
    </location>
</feature>
<keyword evidence="12" id="KW-0732">Signal</keyword>
<name>A0AAJ7WJA5_9ACAR</name>
<evidence type="ECO:0000256" key="8">
    <source>
        <dbReference type="ARBA" id="ARBA00023228"/>
    </source>
</evidence>
<evidence type="ECO:0000256" key="12">
    <source>
        <dbReference type="SAM" id="SignalP"/>
    </source>
</evidence>
<dbReference type="AlphaFoldDB" id="A0AAJ7WJA5"/>
<dbReference type="CDD" id="cd14792">
    <property type="entry name" value="GH27"/>
    <property type="match status" value="1"/>
</dbReference>
<dbReference type="Pfam" id="PF16499">
    <property type="entry name" value="Melibiase_2"/>
    <property type="match status" value="1"/>
</dbReference>
<evidence type="ECO:0000256" key="10">
    <source>
        <dbReference type="RuleBase" id="RU361168"/>
    </source>
</evidence>
<dbReference type="GO" id="GO:0005764">
    <property type="term" value="C:lysosome"/>
    <property type="evidence" value="ECO:0007669"/>
    <property type="project" value="UniProtKB-SubCell"/>
</dbReference>
<dbReference type="SUPFAM" id="SSF51445">
    <property type="entry name" value="(Trans)glycosidases"/>
    <property type="match status" value="1"/>
</dbReference>
<evidence type="ECO:0000256" key="9">
    <source>
        <dbReference type="ARBA" id="ARBA00023295"/>
    </source>
</evidence>
<comment type="subcellular location">
    <subcellularLocation>
        <location evidence="1">Lysosome</location>
    </subcellularLocation>
</comment>
<keyword evidence="5" id="KW-0443">Lipid metabolism</keyword>
<evidence type="ECO:0000313" key="14">
    <source>
        <dbReference type="Proteomes" id="UP000694867"/>
    </source>
</evidence>
<comment type="subunit">
    <text evidence="3 10">Homodimer.</text>
</comment>
<evidence type="ECO:0000256" key="4">
    <source>
        <dbReference type="ARBA" id="ARBA00022801"/>
    </source>
</evidence>
<protein>
    <recommendedName>
        <fullName evidence="10">Alpha-galactosidase</fullName>
        <ecNumber evidence="10">3.2.1.-</ecNumber>
    </recommendedName>
</protein>
<feature type="region of interest" description="Disordered" evidence="11">
    <location>
        <begin position="421"/>
        <end position="483"/>
    </location>
</feature>
<evidence type="ECO:0000256" key="2">
    <source>
        <dbReference type="ARBA" id="ARBA00009743"/>
    </source>
</evidence>
<evidence type="ECO:0000256" key="5">
    <source>
        <dbReference type="ARBA" id="ARBA00023098"/>
    </source>
</evidence>
<dbReference type="Gene3D" id="2.60.40.1180">
    <property type="entry name" value="Golgi alpha-mannosidase II"/>
    <property type="match status" value="1"/>
</dbReference>
<dbReference type="EC" id="3.2.1.-" evidence="10"/>
<dbReference type="InterPro" id="IPR013780">
    <property type="entry name" value="Glyco_hydro_b"/>
</dbReference>
<dbReference type="InterPro" id="IPR000111">
    <property type="entry name" value="Glyco_hydro_27/36_CS"/>
</dbReference>
<keyword evidence="8" id="KW-0458">Lysosome</keyword>
<evidence type="ECO:0000256" key="6">
    <source>
        <dbReference type="ARBA" id="ARBA00023157"/>
    </source>
</evidence>
<dbReference type="GO" id="GO:0016139">
    <property type="term" value="P:glycoside catabolic process"/>
    <property type="evidence" value="ECO:0007669"/>
    <property type="project" value="TreeGrafter"/>
</dbReference>
<dbReference type="PRINTS" id="PR00740">
    <property type="entry name" value="GLHYDRLASE27"/>
</dbReference>
<evidence type="ECO:0000256" key="7">
    <source>
        <dbReference type="ARBA" id="ARBA00023180"/>
    </source>
</evidence>
<accession>A0AAJ7WJA5</accession>
<dbReference type="GO" id="GO:0004557">
    <property type="term" value="F:alpha-galactosidase activity"/>
    <property type="evidence" value="ECO:0007669"/>
    <property type="project" value="TreeGrafter"/>
</dbReference>
<reference evidence="15" key="1">
    <citation type="submission" date="2025-08" db="UniProtKB">
        <authorList>
            <consortium name="RefSeq"/>
        </authorList>
    </citation>
    <scope>IDENTIFICATION</scope>
</reference>
<dbReference type="PANTHER" id="PTHR11452">
    <property type="entry name" value="ALPHA-GALACTOSIDASE/ALPHA-N-ACETYLGALACTOSAMINIDASE"/>
    <property type="match status" value="1"/>
</dbReference>
<dbReference type="SUPFAM" id="SSF51011">
    <property type="entry name" value="Glycosyl hydrolase domain"/>
    <property type="match status" value="1"/>
</dbReference>
<dbReference type="InterPro" id="IPR035373">
    <property type="entry name" value="Melibiase/NAGA_C"/>
</dbReference>
<dbReference type="GO" id="GO:0019377">
    <property type="term" value="P:glycolipid catabolic process"/>
    <property type="evidence" value="ECO:0007669"/>
    <property type="project" value="UniProtKB-ARBA"/>
</dbReference>
<dbReference type="PANTHER" id="PTHR11452:SF83">
    <property type="entry name" value="ALPHA-GALACTOSIDASE"/>
    <property type="match status" value="1"/>
</dbReference>
<keyword evidence="6 10" id="KW-1015">Disulfide bond</keyword>
<keyword evidence="14" id="KW-1185">Reference proteome</keyword>
<keyword evidence="9 10" id="KW-0326">Glycosidase</keyword>
<feature type="compositionally biased region" description="Polar residues" evidence="11">
    <location>
        <begin position="442"/>
        <end position="454"/>
    </location>
</feature>
<proteinExistence type="inferred from homology"/>
<dbReference type="Proteomes" id="UP000694867">
    <property type="component" value="Unplaced"/>
</dbReference>
<dbReference type="GO" id="GO:0016020">
    <property type="term" value="C:membrane"/>
    <property type="evidence" value="ECO:0007669"/>
    <property type="project" value="GOC"/>
</dbReference>
<feature type="chain" id="PRO_5042511180" description="Alpha-galactosidase" evidence="12">
    <location>
        <begin position="27"/>
        <end position="483"/>
    </location>
</feature>
<evidence type="ECO:0000259" key="13">
    <source>
        <dbReference type="Pfam" id="PF17450"/>
    </source>
</evidence>
<dbReference type="GeneID" id="100897761"/>
<sequence length="483" mass="54291">MRSWHLSASVPALMLAVFGPVQEGSAWRNGLAKTPPMGWLSWERFLCEVDCKKYPDSCISEKLYTQMADVMTEEGYRDAGYEYVNIDDCWMSSQRDFDGTLQANYSRFPHGIKWLADYMHARGLKMGIYQDCGTKTCGGYPGSEGFFKKDANTYAAWGVDMLKLDGCYADPNKMDEIYPQMTQALHDSGRSMVYSCSWPAYQFDKRKPDYNSISKHCNLWRNFDDIADSWQSVTKIMDYYAKVQDDLIPYSGPGAWSDPDMLIIGDFGLSIDQAKTQMAIWSILAAPLFMSADLRKMDPKFKDILLNRDVIAVDQDEYGRMGRRIFNDKSIQIWIRPVGPRASDGSMSAALAIHNRNDMGGARLVNISLSSIGLNFERGYNFTDLYDKTIVNKTMTPDDYLAVRVNPSGVVLLKATVNEAAQSTPAPKNVRNRSRKGDRHSNSGSQGYQMSQTEGGPEIHTEDPPSRETLSESGGHPSGRETE</sequence>
<dbReference type="InterPro" id="IPR002241">
    <property type="entry name" value="Glyco_hydro_27"/>
</dbReference>
<gene>
    <name evidence="15" type="primary">LOC100897761</name>
</gene>
<feature type="compositionally biased region" description="Basic and acidic residues" evidence="11">
    <location>
        <begin position="457"/>
        <end position="470"/>
    </location>
</feature>
<keyword evidence="7" id="KW-0325">Glycoprotein</keyword>
<dbReference type="InterPro" id="IPR017853">
    <property type="entry name" value="GH"/>
</dbReference>
<evidence type="ECO:0000256" key="11">
    <source>
        <dbReference type="SAM" id="MobiDB-lite"/>
    </source>
</evidence>
<dbReference type="InterPro" id="IPR013785">
    <property type="entry name" value="Aldolase_TIM"/>
</dbReference>
<evidence type="ECO:0000256" key="3">
    <source>
        <dbReference type="ARBA" id="ARBA00011738"/>
    </source>
</evidence>
<dbReference type="FunFam" id="3.20.20.70:FF:000070">
    <property type="entry name" value="Alpha-galactosidase"/>
    <property type="match status" value="1"/>
</dbReference>
<dbReference type="GO" id="GO:0009311">
    <property type="term" value="P:oligosaccharide metabolic process"/>
    <property type="evidence" value="ECO:0007669"/>
    <property type="project" value="TreeGrafter"/>
</dbReference>
<dbReference type="Pfam" id="PF17450">
    <property type="entry name" value="Melibiase_2_C"/>
    <property type="match status" value="1"/>
</dbReference>
<feature type="domain" description="Alpha galactosidase A C-terminal" evidence="13">
    <location>
        <begin position="319"/>
        <end position="409"/>
    </location>
</feature>
<keyword evidence="4 10" id="KW-0378">Hydrolase</keyword>
<evidence type="ECO:0000256" key="1">
    <source>
        <dbReference type="ARBA" id="ARBA00004371"/>
    </source>
</evidence>
<dbReference type="PROSITE" id="PS00512">
    <property type="entry name" value="ALPHA_GALACTOSIDASE"/>
    <property type="match status" value="1"/>
</dbReference>
<dbReference type="Gene3D" id="3.20.20.70">
    <property type="entry name" value="Aldolase class I"/>
    <property type="match status" value="1"/>
</dbReference>
<organism evidence="14 15">
    <name type="scientific">Galendromus occidentalis</name>
    <name type="common">western predatory mite</name>
    <dbReference type="NCBI Taxonomy" id="34638"/>
    <lineage>
        <taxon>Eukaryota</taxon>
        <taxon>Metazoa</taxon>
        <taxon>Ecdysozoa</taxon>
        <taxon>Arthropoda</taxon>
        <taxon>Chelicerata</taxon>
        <taxon>Arachnida</taxon>
        <taxon>Acari</taxon>
        <taxon>Parasitiformes</taxon>
        <taxon>Mesostigmata</taxon>
        <taxon>Gamasina</taxon>
        <taxon>Phytoseioidea</taxon>
        <taxon>Phytoseiidae</taxon>
        <taxon>Typhlodrominae</taxon>
        <taxon>Galendromus</taxon>
    </lineage>
</organism>
<dbReference type="KEGG" id="goe:100897761"/>